<proteinExistence type="predicted"/>
<organism evidence="2 3">
    <name type="scientific">Hydnum rufescens UP504</name>
    <dbReference type="NCBI Taxonomy" id="1448309"/>
    <lineage>
        <taxon>Eukaryota</taxon>
        <taxon>Fungi</taxon>
        <taxon>Dikarya</taxon>
        <taxon>Basidiomycota</taxon>
        <taxon>Agaricomycotina</taxon>
        <taxon>Agaricomycetes</taxon>
        <taxon>Cantharellales</taxon>
        <taxon>Hydnaceae</taxon>
        <taxon>Hydnum</taxon>
    </lineage>
</organism>
<comment type="caution">
    <text evidence="2">The sequence shown here is derived from an EMBL/GenBank/DDBJ whole genome shotgun (WGS) entry which is preliminary data.</text>
</comment>
<feature type="compositionally biased region" description="Polar residues" evidence="1">
    <location>
        <begin position="164"/>
        <end position="175"/>
    </location>
</feature>
<evidence type="ECO:0000313" key="3">
    <source>
        <dbReference type="Proteomes" id="UP000886523"/>
    </source>
</evidence>
<name>A0A9P6B316_9AGAM</name>
<feature type="compositionally biased region" description="Basic residues" evidence="1">
    <location>
        <begin position="242"/>
        <end position="256"/>
    </location>
</feature>
<gene>
    <name evidence="2" type="ORF">BS47DRAFT_1341355</name>
</gene>
<accession>A0A9P6B316</accession>
<dbReference type="Proteomes" id="UP000886523">
    <property type="component" value="Unassembled WGS sequence"/>
</dbReference>
<dbReference type="InterPro" id="IPR021641">
    <property type="entry name" value="DUF3245"/>
</dbReference>
<feature type="region of interest" description="Disordered" evidence="1">
    <location>
        <begin position="83"/>
        <end position="267"/>
    </location>
</feature>
<evidence type="ECO:0000313" key="2">
    <source>
        <dbReference type="EMBL" id="KAF9516030.1"/>
    </source>
</evidence>
<dbReference type="AlphaFoldDB" id="A0A9P6B316"/>
<evidence type="ECO:0000256" key="1">
    <source>
        <dbReference type="SAM" id="MobiDB-lite"/>
    </source>
</evidence>
<dbReference type="EMBL" id="MU128944">
    <property type="protein sequence ID" value="KAF9516030.1"/>
    <property type="molecule type" value="Genomic_DNA"/>
</dbReference>
<dbReference type="Pfam" id="PF11595">
    <property type="entry name" value="DUF3245"/>
    <property type="match status" value="1"/>
</dbReference>
<sequence length="267" mass="28731">MPEGTQEMDSEAIQSQIELSFSLAYDMVSSWMKKPATAHQIEPSSAIREAQKEAEEFMYRPPRLGVGAPLPLGASMSSMKDTAKLKGRLVASSLKRSRGDYEGPRVNGPKPDSSDEEEDSRAGALGQKHHKGEASLEARLSVFDGKGKGKKKKKQNWDMKPASTPVTDTTDTISGLPTPSPSPPSRVEQSPTVPNPPPIMSSSKIPNVVFIASPDDSDGESETRGASDIATLVGGPPAEGKGKRRRNRKKKRKHRVDLHQAPGTSAP</sequence>
<reference evidence="2" key="1">
    <citation type="journal article" date="2020" name="Nat. Commun.">
        <title>Large-scale genome sequencing of mycorrhizal fungi provides insights into the early evolution of symbiotic traits.</title>
        <authorList>
            <person name="Miyauchi S."/>
            <person name="Kiss E."/>
            <person name="Kuo A."/>
            <person name="Drula E."/>
            <person name="Kohler A."/>
            <person name="Sanchez-Garcia M."/>
            <person name="Morin E."/>
            <person name="Andreopoulos B."/>
            <person name="Barry K.W."/>
            <person name="Bonito G."/>
            <person name="Buee M."/>
            <person name="Carver A."/>
            <person name="Chen C."/>
            <person name="Cichocki N."/>
            <person name="Clum A."/>
            <person name="Culley D."/>
            <person name="Crous P.W."/>
            <person name="Fauchery L."/>
            <person name="Girlanda M."/>
            <person name="Hayes R.D."/>
            <person name="Keri Z."/>
            <person name="LaButti K."/>
            <person name="Lipzen A."/>
            <person name="Lombard V."/>
            <person name="Magnuson J."/>
            <person name="Maillard F."/>
            <person name="Murat C."/>
            <person name="Nolan M."/>
            <person name="Ohm R.A."/>
            <person name="Pangilinan J."/>
            <person name="Pereira M.F."/>
            <person name="Perotto S."/>
            <person name="Peter M."/>
            <person name="Pfister S."/>
            <person name="Riley R."/>
            <person name="Sitrit Y."/>
            <person name="Stielow J.B."/>
            <person name="Szollosi G."/>
            <person name="Zifcakova L."/>
            <person name="Stursova M."/>
            <person name="Spatafora J.W."/>
            <person name="Tedersoo L."/>
            <person name="Vaario L.M."/>
            <person name="Yamada A."/>
            <person name="Yan M."/>
            <person name="Wang P."/>
            <person name="Xu J."/>
            <person name="Bruns T."/>
            <person name="Baldrian P."/>
            <person name="Vilgalys R."/>
            <person name="Dunand C."/>
            <person name="Henrissat B."/>
            <person name="Grigoriev I.V."/>
            <person name="Hibbett D."/>
            <person name="Nagy L.G."/>
            <person name="Martin F.M."/>
        </authorList>
    </citation>
    <scope>NUCLEOTIDE SEQUENCE</scope>
    <source>
        <strain evidence="2">UP504</strain>
    </source>
</reference>
<dbReference type="OrthoDB" id="3438340at2759"/>
<keyword evidence="3" id="KW-1185">Reference proteome</keyword>
<protein>
    <submittedName>
        <fullName evidence="2">Uncharacterized protein</fullName>
    </submittedName>
</protein>